<keyword evidence="3" id="KW-0274">FAD</keyword>
<dbReference type="InterPro" id="IPR016156">
    <property type="entry name" value="FAD/NAD-linked_Rdtase_dimer_sf"/>
</dbReference>
<evidence type="ECO:0000313" key="8">
    <source>
        <dbReference type="Proteomes" id="UP000298468"/>
    </source>
</evidence>
<reference evidence="7 8" key="1">
    <citation type="submission" date="2019-03" db="EMBL/GenBank/DDBJ databases">
        <title>Genomics of glacier-inhabiting Cryobacterium strains.</title>
        <authorList>
            <person name="Liu Q."/>
            <person name="Xin Y.-H."/>
        </authorList>
    </citation>
    <scope>NUCLEOTIDE SEQUENCE [LARGE SCALE GENOMIC DNA]</scope>
    <source>
        <strain evidence="7 8">Sr59</strain>
    </source>
</reference>
<evidence type="ECO:0000256" key="2">
    <source>
        <dbReference type="ARBA" id="ARBA00022630"/>
    </source>
</evidence>
<dbReference type="PRINTS" id="PR00411">
    <property type="entry name" value="PNDRDTASEI"/>
</dbReference>
<proteinExistence type="predicted"/>
<dbReference type="AlphaFoldDB" id="A0A4R9BZ55"/>
<keyword evidence="4" id="KW-0560">Oxidoreductase</keyword>
<dbReference type="GO" id="GO:0005737">
    <property type="term" value="C:cytoplasm"/>
    <property type="evidence" value="ECO:0007669"/>
    <property type="project" value="TreeGrafter"/>
</dbReference>
<evidence type="ECO:0000259" key="5">
    <source>
        <dbReference type="Pfam" id="PF07992"/>
    </source>
</evidence>
<evidence type="ECO:0000256" key="1">
    <source>
        <dbReference type="ARBA" id="ARBA00001974"/>
    </source>
</evidence>
<dbReference type="GO" id="GO:0016651">
    <property type="term" value="F:oxidoreductase activity, acting on NAD(P)H"/>
    <property type="evidence" value="ECO:0007669"/>
    <property type="project" value="TreeGrafter"/>
</dbReference>
<evidence type="ECO:0000313" key="7">
    <source>
        <dbReference type="EMBL" id="TFD95207.1"/>
    </source>
</evidence>
<dbReference type="Pfam" id="PF14759">
    <property type="entry name" value="Reductase_C"/>
    <property type="match status" value="1"/>
</dbReference>
<dbReference type="RefSeq" id="WP_134639020.1">
    <property type="nucleotide sequence ID" value="NZ_SOHM01000002.1"/>
</dbReference>
<keyword evidence="8" id="KW-1185">Reference proteome</keyword>
<dbReference type="InterPro" id="IPR023753">
    <property type="entry name" value="FAD/NAD-binding_dom"/>
</dbReference>
<sequence length="430" mass="45749">MSESAPRHRRDDAEPLVIAGAGLAGARAAEAVRAAGFEGRLVLVGEEVPAPYIRPPLSKEYLAGSADRDSVDVHPLGWFAEHAVERVAGHRAAVLDRAAHRLTLDDGRELRYSRLLLATGASPRPFPGPGASLPGVYYLRTVEDADRLRVALSEGGRRVVIVGSGWIGLEVAAAAKGYGNDVIVLGRGAVPLQSALGTEVGLVFDQLHRDHGVHLGNNTDVVELEGETRSGGTRVTGVRLSDRTLVRADLVVVGLGATPNTQLALGAGLVVDNGIAVSATFQTDDPDIFAVGDVASVFHPRLGHRLRVEHWANADTAGAAAGRALLGDTTEYAAIPYFYTDQFDLGMEYSGFADLAGDADVVFRGDRPGREFVAFWLADGQVVAGMNVNVWDVNETVQRLIRSRVRVDPRRLADESIALEDLLEPTPGTA</sequence>
<dbReference type="PANTHER" id="PTHR43557">
    <property type="entry name" value="APOPTOSIS-INDUCING FACTOR 1"/>
    <property type="match status" value="1"/>
</dbReference>
<comment type="cofactor">
    <cofactor evidence="1">
        <name>FAD</name>
        <dbReference type="ChEBI" id="CHEBI:57692"/>
    </cofactor>
</comment>
<evidence type="ECO:0000256" key="3">
    <source>
        <dbReference type="ARBA" id="ARBA00022827"/>
    </source>
</evidence>
<dbReference type="Proteomes" id="UP000298468">
    <property type="component" value="Unassembled WGS sequence"/>
</dbReference>
<dbReference type="InterPro" id="IPR050446">
    <property type="entry name" value="FAD-oxidoreductase/Apoptosis"/>
</dbReference>
<dbReference type="Gene3D" id="3.50.50.60">
    <property type="entry name" value="FAD/NAD(P)-binding domain"/>
    <property type="match status" value="2"/>
</dbReference>
<protein>
    <submittedName>
        <fullName evidence="7">NAD(P)/FAD-dependent oxidoreductase</fullName>
    </submittedName>
</protein>
<feature type="domain" description="FAD/NAD(P)-binding" evidence="5">
    <location>
        <begin position="16"/>
        <end position="317"/>
    </location>
</feature>
<dbReference type="PRINTS" id="PR00368">
    <property type="entry name" value="FADPNR"/>
</dbReference>
<dbReference type="OrthoDB" id="1145at2"/>
<keyword evidence="2" id="KW-0285">Flavoprotein</keyword>
<dbReference type="SUPFAM" id="SSF51905">
    <property type="entry name" value="FAD/NAD(P)-binding domain"/>
    <property type="match status" value="2"/>
</dbReference>
<dbReference type="PANTHER" id="PTHR43557:SF2">
    <property type="entry name" value="RIESKE DOMAIN-CONTAINING PROTEIN-RELATED"/>
    <property type="match status" value="1"/>
</dbReference>
<dbReference type="InterPro" id="IPR036188">
    <property type="entry name" value="FAD/NAD-bd_sf"/>
</dbReference>
<gene>
    <name evidence="7" type="ORF">E3T61_00800</name>
</gene>
<organism evidence="7 8">
    <name type="scientific">Cryobacterium lactosi</name>
    <dbReference type="NCBI Taxonomy" id="1259202"/>
    <lineage>
        <taxon>Bacteria</taxon>
        <taxon>Bacillati</taxon>
        <taxon>Actinomycetota</taxon>
        <taxon>Actinomycetes</taxon>
        <taxon>Micrococcales</taxon>
        <taxon>Microbacteriaceae</taxon>
        <taxon>Cryobacterium</taxon>
    </lineage>
</organism>
<name>A0A4R9BZ55_9MICO</name>
<dbReference type="SUPFAM" id="SSF55424">
    <property type="entry name" value="FAD/NAD-linked reductases, dimerisation (C-terminal) domain"/>
    <property type="match status" value="1"/>
</dbReference>
<dbReference type="Pfam" id="PF07992">
    <property type="entry name" value="Pyr_redox_2"/>
    <property type="match status" value="1"/>
</dbReference>
<comment type="caution">
    <text evidence="7">The sequence shown here is derived from an EMBL/GenBank/DDBJ whole genome shotgun (WGS) entry which is preliminary data.</text>
</comment>
<feature type="domain" description="Reductase C-terminal" evidence="6">
    <location>
        <begin position="337"/>
        <end position="423"/>
    </location>
</feature>
<dbReference type="EMBL" id="SOHM01000002">
    <property type="protein sequence ID" value="TFD95207.1"/>
    <property type="molecule type" value="Genomic_DNA"/>
</dbReference>
<accession>A0A4R9BZ55</accession>
<dbReference type="Gene3D" id="3.30.390.30">
    <property type="match status" value="1"/>
</dbReference>
<evidence type="ECO:0000256" key="4">
    <source>
        <dbReference type="ARBA" id="ARBA00023002"/>
    </source>
</evidence>
<dbReference type="InterPro" id="IPR028202">
    <property type="entry name" value="Reductase_C"/>
</dbReference>
<evidence type="ECO:0000259" key="6">
    <source>
        <dbReference type="Pfam" id="PF14759"/>
    </source>
</evidence>